<evidence type="ECO:0000313" key="1">
    <source>
        <dbReference type="EMBL" id="MDT0615354.1"/>
    </source>
</evidence>
<evidence type="ECO:0000313" key="2">
    <source>
        <dbReference type="Proteomes" id="UP001180724"/>
    </source>
</evidence>
<organism evidence="1 2">
    <name type="scientific">Streptomyces lancefieldiae</name>
    <dbReference type="NCBI Taxonomy" id="3075520"/>
    <lineage>
        <taxon>Bacteria</taxon>
        <taxon>Bacillati</taxon>
        <taxon>Actinomycetota</taxon>
        <taxon>Actinomycetes</taxon>
        <taxon>Kitasatosporales</taxon>
        <taxon>Streptomycetaceae</taxon>
        <taxon>Streptomyces</taxon>
    </lineage>
</organism>
<dbReference type="SUPFAM" id="SSF75011">
    <property type="entry name" value="3-carboxy-cis,cis-mucoante lactonizing enzyme"/>
    <property type="match status" value="1"/>
</dbReference>
<name>A0ABU3AYT5_9ACTN</name>
<sequence length="255" mass="27790">MVATSSHLYRITADGQAQEYTGKAGVWTVLRKGTERIFTSPTTLYATDGKTGNIEQYDRSKKTWTVIGGPGSHFAATGTHLYGVGTLGTMEYSGTPGVWHQVRGTTERIFTSPTTLYATDGKTGNIEQYDRSKKTWTVIGGPGSHFAATGTHLYGVGPDHKATFEYSGTPGVWHQVRGTTERIFTSPTTLYATDTTSGRLQEYNRSKRTWTDIGDSVDSFVSTKERLYAVNADRSDVYEYSAASGGWSPIGNPGH</sequence>
<proteinExistence type="predicted"/>
<accession>A0ABU3AYT5</accession>
<keyword evidence="2" id="KW-1185">Reference proteome</keyword>
<dbReference type="Proteomes" id="UP001180724">
    <property type="component" value="Unassembled WGS sequence"/>
</dbReference>
<comment type="caution">
    <text evidence="1">The sequence shown here is derived from an EMBL/GenBank/DDBJ whole genome shotgun (WGS) entry which is preliminary data.</text>
</comment>
<protein>
    <submittedName>
        <fullName evidence="1">Uncharacterized protein</fullName>
    </submittedName>
</protein>
<reference evidence="1" key="1">
    <citation type="submission" date="2024-05" db="EMBL/GenBank/DDBJ databases">
        <title>30 novel species of actinomycetes from the DSMZ collection.</title>
        <authorList>
            <person name="Nouioui I."/>
        </authorList>
    </citation>
    <scope>NUCLEOTIDE SEQUENCE</scope>
    <source>
        <strain evidence="1">DSM 40712</strain>
    </source>
</reference>
<dbReference type="EMBL" id="JAVRFH010000059">
    <property type="protein sequence ID" value="MDT0615354.1"/>
    <property type="molecule type" value="Genomic_DNA"/>
</dbReference>
<dbReference type="RefSeq" id="WP_311582450.1">
    <property type="nucleotide sequence ID" value="NZ_JAVRFH010000059.1"/>
</dbReference>
<gene>
    <name evidence="1" type="ORF">RM812_34960</name>
</gene>